<keyword evidence="5 6" id="KW-0472">Membrane</keyword>
<dbReference type="EMBL" id="JACOOH010000001">
    <property type="protein sequence ID" value="MBC5619752.1"/>
    <property type="molecule type" value="Genomic_DNA"/>
</dbReference>
<dbReference type="RefSeq" id="WP_186974655.1">
    <property type="nucleotide sequence ID" value="NZ_JACOOH010000001.1"/>
</dbReference>
<accession>A0ABR7CW55</accession>
<keyword evidence="3 6" id="KW-0812">Transmembrane</keyword>
<evidence type="ECO:0000256" key="5">
    <source>
        <dbReference type="ARBA" id="ARBA00023136"/>
    </source>
</evidence>
<evidence type="ECO:0000259" key="7">
    <source>
        <dbReference type="Pfam" id="PF12698"/>
    </source>
</evidence>
<dbReference type="Proteomes" id="UP000646484">
    <property type="component" value="Unassembled WGS sequence"/>
</dbReference>
<feature type="transmembrane region" description="Helical" evidence="6">
    <location>
        <begin position="363"/>
        <end position="382"/>
    </location>
</feature>
<feature type="transmembrane region" description="Helical" evidence="6">
    <location>
        <begin position="241"/>
        <end position="262"/>
    </location>
</feature>
<dbReference type="PANTHER" id="PTHR30294">
    <property type="entry name" value="MEMBRANE COMPONENT OF ABC TRANSPORTER YHHJ-RELATED"/>
    <property type="match status" value="1"/>
</dbReference>
<comment type="subcellular location">
    <subcellularLocation>
        <location evidence="1">Cell membrane</location>
        <topology evidence="1">Multi-pass membrane protein</topology>
    </subcellularLocation>
</comment>
<feature type="transmembrane region" description="Helical" evidence="6">
    <location>
        <begin position="23"/>
        <end position="43"/>
    </location>
</feature>
<evidence type="ECO:0000256" key="2">
    <source>
        <dbReference type="ARBA" id="ARBA00022475"/>
    </source>
</evidence>
<dbReference type="PANTHER" id="PTHR30294:SF46">
    <property type="entry name" value="ABC TRANSPORTER PERMEASE"/>
    <property type="match status" value="1"/>
</dbReference>
<evidence type="ECO:0000256" key="4">
    <source>
        <dbReference type="ARBA" id="ARBA00022989"/>
    </source>
</evidence>
<keyword evidence="4 6" id="KW-1133">Transmembrane helix</keyword>
<evidence type="ECO:0000313" key="8">
    <source>
        <dbReference type="EMBL" id="MBC5619752.1"/>
    </source>
</evidence>
<feature type="transmembrane region" description="Helical" evidence="6">
    <location>
        <begin position="188"/>
        <end position="210"/>
    </location>
</feature>
<dbReference type="Pfam" id="PF12698">
    <property type="entry name" value="ABC2_membrane_3"/>
    <property type="match status" value="1"/>
</dbReference>
<proteinExistence type="predicted"/>
<sequence>MMIFWTDIYYVFKREFYSIFRDHAVLTFFVALTLGYPIVYTFIYSNEIAREVPVAVVDHSKSAASREFIRNWDATASVDVVARCADMEEAKILMYKKDIYGVLEIPEDFSKNIALGEQAHVSLFCDMGALLNYKALLMAATDVALQMSKDIQIRGMEYATKITEEIKASPVKIQDVKLFNPQGGFTSFLIPAVLILVIQQSLLLGVGTIAGTERDRRRKRSQLPVGCHFCRPARVVLGKAFAYLPVYFVMGYWVFFIVPRLFGMTQIGERGELMLFLFPFLLACVFFAIAMSFLSREREMPFLIFVFTSVPLMFISGISWPKSAIPEYWVWFGKLFPSSFGIDGFVKINNTGATLSEVLPEFWGLWILVAVYFIVACLLYKIEYRKLKNKKDLVVS</sequence>
<comment type="caution">
    <text evidence="8">The sequence shown here is derived from an EMBL/GenBank/DDBJ whole genome shotgun (WGS) entry which is preliminary data.</text>
</comment>
<evidence type="ECO:0000256" key="1">
    <source>
        <dbReference type="ARBA" id="ARBA00004651"/>
    </source>
</evidence>
<organism evidence="8 9">
    <name type="scientific">Butyricimonas hominis</name>
    <dbReference type="NCBI Taxonomy" id="2763032"/>
    <lineage>
        <taxon>Bacteria</taxon>
        <taxon>Pseudomonadati</taxon>
        <taxon>Bacteroidota</taxon>
        <taxon>Bacteroidia</taxon>
        <taxon>Bacteroidales</taxon>
        <taxon>Odoribacteraceae</taxon>
        <taxon>Butyricimonas</taxon>
    </lineage>
</organism>
<dbReference type="InterPro" id="IPR013525">
    <property type="entry name" value="ABC2_TM"/>
</dbReference>
<feature type="transmembrane region" description="Helical" evidence="6">
    <location>
        <begin position="274"/>
        <end position="294"/>
    </location>
</feature>
<name>A0ABR7CW55_9BACT</name>
<evidence type="ECO:0000256" key="6">
    <source>
        <dbReference type="SAM" id="Phobius"/>
    </source>
</evidence>
<evidence type="ECO:0000256" key="3">
    <source>
        <dbReference type="ARBA" id="ARBA00022692"/>
    </source>
</evidence>
<feature type="domain" description="ABC-2 type transporter transmembrane" evidence="7">
    <location>
        <begin position="26"/>
        <end position="377"/>
    </location>
</feature>
<evidence type="ECO:0000313" key="9">
    <source>
        <dbReference type="Proteomes" id="UP000646484"/>
    </source>
</evidence>
<dbReference type="Gene3D" id="3.40.1710.10">
    <property type="entry name" value="abc type-2 transporter like domain"/>
    <property type="match status" value="1"/>
</dbReference>
<gene>
    <name evidence="8" type="ORF">H8S64_01425</name>
</gene>
<protein>
    <submittedName>
        <fullName evidence="8">ABC transporter permease</fullName>
    </submittedName>
</protein>
<keyword evidence="9" id="KW-1185">Reference proteome</keyword>
<keyword evidence="2" id="KW-1003">Cell membrane</keyword>
<feature type="transmembrane region" description="Helical" evidence="6">
    <location>
        <begin position="301"/>
        <end position="320"/>
    </location>
</feature>
<dbReference type="InterPro" id="IPR051449">
    <property type="entry name" value="ABC-2_transporter_component"/>
</dbReference>
<reference evidence="8 9" key="1">
    <citation type="submission" date="2020-08" db="EMBL/GenBank/DDBJ databases">
        <title>Genome public.</title>
        <authorList>
            <person name="Liu C."/>
            <person name="Sun Q."/>
        </authorList>
    </citation>
    <scope>NUCLEOTIDE SEQUENCE [LARGE SCALE GENOMIC DNA]</scope>
    <source>
        <strain evidence="8 9">NSJ-56</strain>
    </source>
</reference>